<feature type="signal peptide" evidence="1">
    <location>
        <begin position="1"/>
        <end position="22"/>
    </location>
</feature>
<dbReference type="Proteomes" id="UP001258994">
    <property type="component" value="Chromosome"/>
</dbReference>
<evidence type="ECO:0000256" key="1">
    <source>
        <dbReference type="SAM" id="SignalP"/>
    </source>
</evidence>
<accession>A0ABY9TZ76</accession>
<protein>
    <recommendedName>
        <fullName evidence="4">Outer membrane protein beta-barrel domain-containing protein</fullName>
    </recommendedName>
</protein>
<proteinExistence type="predicted"/>
<name>A0ABY9TZ76_9GAMM</name>
<reference evidence="3" key="1">
    <citation type="submission" date="2023-09" db="EMBL/GenBank/DDBJ databases">
        <authorList>
            <person name="Li S."/>
            <person name="Li X."/>
            <person name="Zhang C."/>
            <person name="Zhao Z."/>
        </authorList>
    </citation>
    <scope>NUCLEOTIDE SEQUENCE [LARGE SCALE GENOMIC DNA]</scope>
    <source>
        <strain evidence="3">SQ149</strain>
    </source>
</reference>
<feature type="chain" id="PRO_5047077692" description="Outer membrane protein beta-barrel domain-containing protein" evidence="1">
    <location>
        <begin position="23"/>
        <end position="251"/>
    </location>
</feature>
<gene>
    <name evidence="2" type="ORF">RGQ13_09190</name>
</gene>
<organism evidence="2 3">
    <name type="scientific">Thalassotalea psychrophila</name>
    <dbReference type="NCBI Taxonomy" id="3065647"/>
    <lineage>
        <taxon>Bacteria</taxon>
        <taxon>Pseudomonadati</taxon>
        <taxon>Pseudomonadota</taxon>
        <taxon>Gammaproteobacteria</taxon>
        <taxon>Alteromonadales</taxon>
        <taxon>Colwelliaceae</taxon>
        <taxon>Thalassotalea</taxon>
    </lineage>
</organism>
<keyword evidence="3" id="KW-1185">Reference proteome</keyword>
<keyword evidence="1" id="KW-0732">Signal</keyword>
<evidence type="ECO:0000313" key="3">
    <source>
        <dbReference type="Proteomes" id="UP001258994"/>
    </source>
</evidence>
<evidence type="ECO:0008006" key="4">
    <source>
        <dbReference type="Google" id="ProtNLM"/>
    </source>
</evidence>
<evidence type="ECO:0000313" key="2">
    <source>
        <dbReference type="EMBL" id="WNC74146.1"/>
    </source>
</evidence>
<dbReference type="EMBL" id="CP134145">
    <property type="protein sequence ID" value="WNC74146.1"/>
    <property type="molecule type" value="Genomic_DNA"/>
</dbReference>
<dbReference type="RefSeq" id="WP_348393253.1">
    <property type="nucleotide sequence ID" value="NZ_CP134145.1"/>
</dbReference>
<sequence length="251" mass="27732">MKLNTKALSLAALTSISTTVQADDWDFQIEPYIMATTIDGDATVNRAPNTELSVNFDTILNNLESGAMLHFEAHHTSGWGMVFDYGYMDLGGTKKNDNGSRIKADVRQGVFEGLAVNRTEIANGHVDIIAGFRWWDNDLEASFNPGFTSGSISIEEKADWMDPVIGLRVQQKFAENWTFQAHLDVGGFGIGADFTSTVKTGVLYNINDLMTLDLNYKATWVDFDEGSKGQPGYFQYDTVTHGPSIGLIFNF</sequence>